<gene>
    <name evidence="2" type="ordered locus">Terro_3814</name>
</gene>
<reference evidence="2 3" key="1">
    <citation type="submission" date="2012-06" db="EMBL/GenBank/DDBJ databases">
        <title>Complete genome of Terriglobus roseus DSM 18391.</title>
        <authorList>
            <consortium name="US DOE Joint Genome Institute (JGI-PGF)"/>
            <person name="Lucas S."/>
            <person name="Copeland A."/>
            <person name="Lapidus A."/>
            <person name="Glavina del Rio T."/>
            <person name="Dalin E."/>
            <person name="Tice H."/>
            <person name="Bruce D."/>
            <person name="Goodwin L."/>
            <person name="Pitluck S."/>
            <person name="Peters L."/>
            <person name="Mikhailova N."/>
            <person name="Munk A.C.C."/>
            <person name="Kyrpides N."/>
            <person name="Mavromatis K."/>
            <person name="Ivanova N."/>
            <person name="Brettin T."/>
            <person name="Detter J.C."/>
            <person name="Han C."/>
            <person name="Larimer F."/>
            <person name="Land M."/>
            <person name="Hauser L."/>
            <person name="Markowitz V."/>
            <person name="Cheng J.-F."/>
            <person name="Hugenholtz P."/>
            <person name="Woyke T."/>
            <person name="Wu D."/>
            <person name="Brambilla E."/>
            <person name="Klenk H.-P."/>
            <person name="Eisen J.A."/>
        </authorList>
    </citation>
    <scope>NUCLEOTIDE SEQUENCE [LARGE SCALE GENOMIC DNA]</scope>
    <source>
        <strain evidence="3">DSM 18391 / NRRL B-41598 / KBS 63</strain>
    </source>
</reference>
<feature type="region of interest" description="Disordered" evidence="1">
    <location>
        <begin position="148"/>
        <end position="183"/>
    </location>
</feature>
<dbReference type="EMBL" id="CP003379">
    <property type="protein sequence ID" value="AFL90023.1"/>
    <property type="molecule type" value="Genomic_DNA"/>
</dbReference>
<evidence type="ECO:0000313" key="2">
    <source>
        <dbReference type="EMBL" id="AFL90023.1"/>
    </source>
</evidence>
<keyword evidence="3" id="KW-1185">Reference proteome</keyword>
<sequence>MPCAAHQNPTFQALRFCSRGRGRKRIGQWFARDRHVTCSLIASLLSGSIKRVSDQKVMIVDPFQRTAIHVVIPAPEVFIRDPPSAASFLQGHLCCRAVAQSAVTEEGEPATGRRNELVMFAWWIAAKGTAKRKDHCEAGKQYQCGEACETHQRSSPSPGCPRRSKEGQGDDEQNSVGGPDQIRWETVHEDQEVHIRLRNRILEDHRSRTTVFSATLRPQFPQTRLCGSA</sequence>
<dbReference type="HOGENOM" id="CLU_1209318_0_0_0"/>
<proteinExistence type="predicted"/>
<dbReference type="Proteomes" id="UP000006056">
    <property type="component" value="Chromosome"/>
</dbReference>
<organism evidence="2 3">
    <name type="scientific">Terriglobus roseus (strain DSM 18391 / NRRL B-41598 / KBS 63)</name>
    <dbReference type="NCBI Taxonomy" id="926566"/>
    <lineage>
        <taxon>Bacteria</taxon>
        <taxon>Pseudomonadati</taxon>
        <taxon>Acidobacteriota</taxon>
        <taxon>Terriglobia</taxon>
        <taxon>Terriglobales</taxon>
        <taxon>Acidobacteriaceae</taxon>
        <taxon>Terriglobus</taxon>
    </lineage>
</organism>
<accession>I3ZLA5</accession>
<evidence type="ECO:0000256" key="1">
    <source>
        <dbReference type="SAM" id="MobiDB-lite"/>
    </source>
</evidence>
<dbReference type="KEGG" id="trs:Terro_3814"/>
<protein>
    <submittedName>
        <fullName evidence="2">Uncharacterized protein</fullName>
    </submittedName>
</protein>
<name>I3ZLA5_TERRK</name>
<dbReference type="AlphaFoldDB" id="I3ZLA5"/>
<evidence type="ECO:0000313" key="3">
    <source>
        <dbReference type="Proteomes" id="UP000006056"/>
    </source>
</evidence>